<reference evidence="2 3" key="1">
    <citation type="journal article" date="2019" name="ACS Chem. Biol.">
        <title>Identification and Mobilization of a Cryptic Antibiotic Biosynthesis Gene Locus from a Human-Pathogenic Nocardia Isolate.</title>
        <authorList>
            <person name="Herisse M."/>
            <person name="Ishida K."/>
            <person name="Porter J.L."/>
            <person name="Howden B."/>
            <person name="Hertweck C."/>
            <person name="Stinear T.P."/>
            <person name="Pidot S.J."/>
        </authorList>
    </citation>
    <scope>NUCLEOTIDE SEQUENCE [LARGE SCALE GENOMIC DNA]</scope>
    <source>
        <strain evidence="2 3">AUSMDU00012717</strain>
    </source>
</reference>
<sequence length="173" mass="17819">MILRVSQFDSGVDRMVFGRSALAVVVSAAAVFIVTGAGTAQASGDLYGAIAEQSDGGLLGASGIGEAVDYPTQAAANQAAISTCERRNPHCFIGLEIHNECGAVAEFDIRSDLLNVVRPAYTFAKGATPAAAEQAATDQAHRIVDGNPILGLSLSRIVKPPFVLDTICTSNVG</sequence>
<dbReference type="AlphaFoldDB" id="A0A6G9Y819"/>
<accession>A0A6G9Y819</accession>
<evidence type="ECO:0000259" key="1">
    <source>
        <dbReference type="Pfam" id="PF13827"/>
    </source>
</evidence>
<dbReference type="InterPro" id="IPR025240">
    <property type="entry name" value="DUF4189"/>
</dbReference>
<proteinExistence type="predicted"/>
<feature type="domain" description="DUF4189" evidence="1">
    <location>
        <begin position="47"/>
        <end position="139"/>
    </location>
</feature>
<dbReference type="EMBL" id="CP046172">
    <property type="protein sequence ID" value="QIS09359.1"/>
    <property type="molecule type" value="Genomic_DNA"/>
</dbReference>
<organism evidence="2 3">
    <name type="scientific">Nocardia arthritidis</name>
    <dbReference type="NCBI Taxonomy" id="228602"/>
    <lineage>
        <taxon>Bacteria</taxon>
        <taxon>Bacillati</taxon>
        <taxon>Actinomycetota</taxon>
        <taxon>Actinomycetes</taxon>
        <taxon>Mycobacteriales</taxon>
        <taxon>Nocardiaceae</taxon>
        <taxon>Nocardia</taxon>
    </lineage>
</organism>
<dbReference type="Pfam" id="PF13827">
    <property type="entry name" value="DUF4189"/>
    <property type="match status" value="1"/>
</dbReference>
<protein>
    <submittedName>
        <fullName evidence="2">DUF4189 domain-containing protein</fullName>
    </submittedName>
</protein>
<evidence type="ECO:0000313" key="3">
    <source>
        <dbReference type="Proteomes" id="UP000503540"/>
    </source>
</evidence>
<keyword evidence="3" id="KW-1185">Reference proteome</keyword>
<dbReference type="KEGG" id="nah:F5544_07260"/>
<dbReference type="Proteomes" id="UP000503540">
    <property type="component" value="Chromosome"/>
</dbReference>
<evidence type="ECO:0000313" key="2">
    <source>
        <dbReference type="EMBL" id="QIS09359.1"/>
    </source>
</evidence>
<name>A0A6G9Y819_9NOCA</name>
<gene>
    <name evidence="2" type="ORF">F5544_07260</name>
</gene>